<dbReference type="OrthoDB" id="566238at2759"/>
<dbReference type="PROSITE" id="PS50206">
    <property type="entry name" value="RHODANESE_3"/>
    <property type="match status" value="1"/>
</dbReference>
<dbReference type="SUPFAM" id="SSF52821">
    <property type="entry name" value="Rhodanese/Cell cycle control phosphatase"/>
    <property type="match status" value="1"/>
</dbReference>
<dbReference type="CDD" id="cd00158">
    <property type="entry name" value="RHOD"/>
    <property type="match status" value="1"/>
</dbReference>
<dbReference type="AlphaFoldDB" id="A0A1Y1I6T3"/>
<sequence length="186" mass="20537">MATAARVFRSTRSLLTSLHAPQRLQNNARSLYWTAQRHTHPHAHGHAHSRAHAQPHAQSHAQFEPHGVHTVSVEDVPELLRQGRPYVDVRTPEEYAAGHPPGAANVPYMLRTARGMTKNSNFERQMREDFDPNNEIVLGCQSGSRSMAAAVDLSQQGFQDLAVLEGGFRAWVLAGLPVETSRPGAQ</sequence>
<evidence type="ECO:0000256" key="1">
    <source>
        <dbReference type="SAM" id="MobiDB-lite"/>
    </source>
</evidence>
<dbReference type="OMA" id="QSACSKE"/>
<dbReference type="EMBL" id="DF237169">
    <property type="protein sequence ID" value="GAQ85129.1"/>
    <property type="molecule type" value="Genomic_DNA"/>
</dbReference>
<dbReference type="Gene3D" id="3.40.250.10">
    <property type="entry name" value="Rhodanese-like domain"/>
    <property type="match status" value="1"/>
</dbReference>
<feature type="region of interest" description="Disordered" evidence="1">
    <location>
        <begin position="38"/>
        <end position="62"/>
    </location>
</feature>
<protein>
    <submittedName>
        <fullName evidence="3">Senescence-associated protein</fullName>
    </submittedName>
</protein>
<organism evidence="3 4">
    <name type="scientific">Klebsormidium nitens</name>
    <name type="common">Green alga</name>
    <name type="synonym">Ulothrix nitens</name>
    <dbReference type="NCBI Taxonomy" id="105231"/>
    <lineage>
        <taxon>Eukaryota</taxon>
        <taxon>Viridiplantae</taxon>
        <taxon>Streptophyta</taxon>
        <taxon>Klebsormidiophyceae</taxon>
        <taxon>Klebsormidiales</taxon>
        <taxon>Klebsormidiaceae</taxon>
        <taxon>Klebsormidium</taxon>
    </lineage>
</organism>
<dbReference type="SMR" id="A0A1Y1I6T3"/>
<dbReference type="Proteomes" id="UP000054558">
    <property type="component" value="Unassembled WGS sequence"/>
</dbReference>
<dbReference type="SMART" id="SM00450">
    <property type="entry name" value="RHOD"/>
    <property type="match status" value="1"/>
</dbReference>
<proteinExistence type="predicted"/>
<dbReference type="PANTHER" id="PTHR45431">
    <property type="entry name" value="RHODANESE-LIKE DOMAIN-CONTAINING PROTEIN 15, CHLOROPLASTIC"/>
    <property type="match status" value="1"/>
</dbReference>
<reference evidence="3 4" key="1">
    <citation type="journal article" date="2014" name="Nat. Commun.">
        <title>Klebsormidium flaccidum genome reveals primary factors for plant terrestrial adaptation.</title>
        <authorList>
            <person name="Hori K."/>
            <person name="Maruyama F."/>
            <person name="Fujisawa T."/>
            <person name="Togashi T."/>
            <person name="Yamamoto N."/>
            <person name="Seo M."/>
            <person name="Sato S."/>
            <person name="Yamada T."/>
            <person name="Mori H."/>
            <person name="Tajima N."/>
            <person name="Moriyama T."/>
            <person name="Ikeuchi M."/>
            <person name="Watanabe M."/>
            <person name="Wada H."/>
            <person name="Kobayashi K."/>
            <person name="Saito M."/>
            <person name="Masuda T."/>
            <person name="Sasaki-Sekimoto Y."/>
            <person name="Mashiguchi K."/>
            <person name="Awai K."/>
            <person name="Shimojima M."/>
            <person name="Masuda S."/>
            <person name="Iwai M."/>
            <person name="Nobusawa T."/>
            <person name="Narise T."/>
            <person name="Kondo S."/>
            <person name="Saito H."/>
            <person name="Sato R."/>
            <person name="Murakawa M."/>
            <person name="Ihara Y."/>
            <person name="Oshima-Yamada Y."/>
            <person name="Ohtaka K."/>
            <person name="Satoh M."/>
            <person name="Sonobe K."/>
            <person name="Ishii M."/>
            <person name="Ohtani R."/>
            <person name="Kanamori-Sato M."/>
            <person name="Honoki R."/>
            <person name="Miyazaki D."/>
            <person name="Mochizuki H."/>
            <person name="Umetsu J."/>
            <person name="Higashi K."/>
            <person name="Shibata D."/>
            <person name="Kamiya Y."/>
            <person name="Sato N."/>
            <person name="Nakamura Y."/>
            <person name="Tabata S."/>
            <person name="Ida S."/>
            <person name="Kurokawa K."/>
            <person name="Ohta H."/>
        </authorList>
    </citation>
    <scope>NUCLEOTIDE SEQUENCE [LARGE SCALE GENOMIC DNA]</scope>
    <source>
        <strain evidence="3 4">NIES-2285</strain>
    </source>
</reference>
<dbReference type="Pfam" id="PF00581">
    <property type="entry name" value="Rhodanese"/>
    <property type="match status" value="1"/>
</dbReference>
<dbReference type="InterPro" id="IPR001763">
    <property type="entry name" value="Rhodanese-like_dom"/>
</dbReference>
<feature type="domain" description="Rhodanese" evidence="2">
    <location>
        <begin position="80"/>
        <end position="180"/>
    </location>
</feature>
<dbReference type="InterPro" id="IPR052367">
    <property type="entry name" value="Thiosulfate_ST/Rhodanese-like"/>
</dbReference>
<dbReference type="STRING" id="105231.A0A1Y1I6T3"/>
<dbReference type="PANTHER" id="PTHR45431:SF3">
    <property type="entry name" value="RHODANESE-LIKE DOMAIN-CONTAINING PROTEIN 15, CHLOROPLASTIC"/>
    <property type="match status" value="1"/>
</dbReference>
<feature type="compositionally biased region" description="Basic residues" evidence="1">
    <location>
        <begin position="38"/>
        <end position="53"/>
    </location>
</feature>
<gene>
    <name evidence="3" type="ORF">KFL_002200140</name>
</gene>
<accession>A0A1Y1I6T3</accession>
<evidence type="ECO:0000259" key="2">
    <source>
        <dbReference type="PROSITE" id="PS50206"/>
    </source>
</evidence>
<evidence type="ECO:0000313" key="4">
    <source>
        <dbReference type="Proteomes" id="UP000054558"/>
    </source>
</evidence>
<evidence type="ECO:0000313" key="3">
    <source>
        <dbReference type="EMBL" id="GAQ85129.1"/>
    </source>
</evidence>
<name>A0A1Y1I6T3_KLENI</name>
<dbReference type="InterPro" id="IPR036873">
    <property type="entry name" value="Rhodanese-like_dom_sf"/>
</dbReference>
<keyword evidence="4" id="KW-1185">Reference proteome</keyword>